<evidence type="ECO:0000256" key="5">
    <source>
        <dbReference type="ARBA" id="ARBA00022989"/>
    </source>
</evidence>
<evidence type="ECO:0000256" key="8">
    <source>
        <dbReference type="RuleBase" id="RU363111"/>
    </source>
</evidence>
<feature type="transmembrane region" description="Helical" evidence="8">
    <location>
        <begin position="177"/>
        <end position="197"/>
    </location>
</feature>
<comment type="caution">
    <text evidence="9">The sequence shown here is derived from an EMBL/GenBank/DDBJ whole genome shotgun (WGS) entry which is preliminary data.</text>
</comment>
<dbReference type="GO" id="GO:0005737">
    <property type="term" value="C:cytoplasm"/>
    <property type="evidence" value="ECO:0007669"/>
    <property type="project" value="UniProtKB-ARBA"/>
</dbReference>
<sequence>MRPAEQQVPIIYCHVSNSSFRQSKNDAVRGLVGVIACHILCNVENIYWWAPLKAVATSAPDPDSTFRFRVSLSLPHQSENVESWSIDLGGNEEDREEYLEDSDGLCNLSPVQRMYGFAACLVAGFACMLLSLIVFAKPIKFAVLFTFGNLLAVGSYLHRVVVIALICALWIHNKILTIIAIICEICALICPPIYGGLRKGFADDTLIICDTNQEQLVYMNWSFMWFEAISGLKNVDKCELILIEGVENVEAQTATLNVGGGIYPLHI</sequence>
<comment type="caution">
    <text evidence="8">Lacks conserved residue(s) required for the propagation of feature annotation.</text>
</comment>
<dbReference type="Pfam" id="PF04178">
    <property type="entry name" value="Got1"/>
    <property type="match status" value="1"/>
</dbReference>
<dbReference type="GO" id="GO:0016192">
    <property type="term" value="P:vesicle-mediated transport"/>
    <property type="evidence" value="ECO:0007669"/>
    <property type="project" value="InterPro"/>
</dbReference>
<evidence type="ECO:0000256" key="7">
    <source>
        <dbReference type="ARBA" id="ARBA00025800"/>
    </source>
</evidence>
<comment type="function">
    <text evidence="8">May be involved in fusion of retrograde transport vesicles derived from an endocytic compartment with the Golgi complex.</text>
</comment>
<dbReference type="GO" id="GO:0016020">
    <property type="term" value="C:membrane"/>
    <property type="evidence" value="ECO:0007669"/>
    <property type="project" value="UniProtKB-SubCell"/>
</dbReference>
<dbReference type="PANTHER" id="PTHR23137:SF29">
    <property type="entry name" value="VESICLE TRANSPORT PROTEIN"/>
    <property type="match status" value="1"/>
</dbReference>
<keyword evidence="4 8" id="KW-0653">Protein transport</keyword>
<dbReference type="AlphaFoldDB" id="A0A438HST9"/>
<dbReference type="PANTHER" id="PTHR23137">
    <property type="entry name" value="VESICLE TRANSPORT PROTEIN-RELATED"/>
    <property type="match status" value="1"/>
</dbReference>
<keyword evidence="3 8" id="KW-0812">Transmembrane</keyword>
<protein>
    <recommendedName>
        <fullName evidence="8">Vesicle transport protein</fullName>
    </recommendedName>
</protein>
<name>A0A438HST9_VITVI</name>
<evidence type="ECO:0000256" key="6">
    <source>
        <dbReference type="ARBA" id="ARBA00023136"/>
    </source>
</evidence>
<feature type="transmembrane region" description="Helical" evidence="8">
    <location>
        <begin position="114"/>
        <end position="135"/>
    </location>
</feature>
<dbReference type="InterPro" id="IPR007305">
    <property type="entry name" value="Vesicle_transpt_Got1/SFT2"/>
</dbReference>
<gene>
    <name evidence="9" type="ORF">CK203_036321</name>
</gene>
<proteinExistence type="inferred from homology"/>
<comment type="similarity">
    <text evidence="7 8">Belongs to the SFT2 family.</text>
</comment>
<dbReference type="Proteomes" id="UP000288805">
    <property type="component" value="Unassembled WGS sequence"/>
</dbReference>
<dbReference type="GO" id="GO:0015031">
    <property type="term" value="P:protein transport"/>
    <property type="evidence" value="ECO:0007669"/>
    <property type="project" value="UniProtKB-KW"/>
</dbReference>
<evidence type="ECO:0000256" key="2">
    <source>
        <dbReference type="ARBA" id="ARBA00022448"/>
    </source>
</evidence>
<evidence type="ECO:0000256" key="4">
    <source>
        <dbReference type="ARBA" id="ARBA00022927"/>
    </source>
</evidence>
<reference evidence="9 10" key="1">
    <citation type="journal article" date="2018" name="PLoS Genet.">
        <title>Population sequencing reveals clonal diversity and ancestral inbreeding in the grapevine cultivar Chardonnay.</title>
        <authorList>
            <person name="Roach M.J."/>
            <person name="Johnson D.L."/>
            <person name="Bohlmann J."/>
            <person name="van Vuuren H.J."/>
            <person name="Jones S.J."/>
            <person name="Pretorius I.S."/>
            <person name="Schmidt S.A."/>
            <person name="Borneman A.R."/>
        </authorList>
    </citation>
    <scope>NUCLEOTIDE SEQUENCE [LARGE SCALE GENOMIC DNA]</scope>
    <source>
        <strain evidence="10">cv. Chardonnay</strain>
        <tissue evidence="9">Leaf</tissue>
    </source>
</reference>
<accession>A0A438HST9</accession>
<keyword evidence="2 8" id="KW-0813">Transport</keyword>
<evidence type="ECO:0000256" key="1">
    <source>
        <dbReference type="ARBA" id="ARBA00004141"/>
    </source>
</evidence>
<keyword evidence="6 8" id="KW-0472">Membrane</keyword>
<keyword evidence="5 8" id="KW-1133">Transmembrane helix</keyword>
<feature type="transmembrane region" description="Helical" evidence="8">
    <location>
        <begin position="147"/>
        <end position="171"/>
    </location>
</feature>
<dbReference type="EMBL" id="QGNW01000183">
    <property type="protein sequence ID" value="RVW87532.1"/>
    <property type="molecule type" value="Genomic_DNA"/>
</dbReference>
<evidence type="ECO:0000313" key="9">
    <source>
        <dbReference type="EMBL" id="RVW87532.1"/>
    </source>
</evidence>
<evidence type="ECO:0000313" key="10">
    <source>
        <dbReference type="Proteomes" id="UP000288805"/>
    </source>
</evidence>
<organism evidence="9 10">
    <name type="scientific">Vitis vinifera</name>
    <name type="common">Grape</name>
    <dbReference type="NCBI Taxonomy" id="29760"/>
    <lineage>
        <taxon>Eukaryota</taxon>
        <taxon>Viridiplantae</taxon>
        <taxon>Streptophyta</taxon>
        <taxon>Embryophyta</taxon>
        <taxon>Tracheophyta</taxon>
        <taxon>Spermatophyta</taxon>
        <taxon>Magnoliopsida</taxon>
        <taxon>eudicotyledons</taxon>
        <taxon>Gunneridae</taxon>
        <taxon>Pentapetalae</taxon>
        <taxon>rosids</taxon>
        <taxon>Vitales</taxon>
        <taxon>Vitaceae</taxon>
        <taxon>Viteae</taxon>
        <taxon>Vitis</taxon>
    </lineage>
</organism>
<comment type="subcellular location">
    <subcellularLocation>
        <location evidence="1 8">Membrane</location>
        <topology evidence="1 8">Multi-pass membrane protein</topology>
    </subcellularLocation>
</comment>
<dbReference type="InterPro" id="IPR011691">
    <property type="entry name" value="Vesicle_transpt_SFT2"/>
</dbReference>
<evidence type="ECO:0000256" key="3">
    <source>
        <dbReference type="ARBA" id="ARBA00022692"/>
    </source>
</evidence>
<dbReference type="GO" id="GO:0012505">
    <property type="term" value="C:endomembrane system"/>
    <property type="evidence" value="ECO:0007669"/>
    <property type="project" value="UniProtKB-ARBA"/>
</dbReference>